<accession>A0ABU0FIU7</accession>
<evidence type="ECO:0000259" key="6">
    <source>
        <dbReference type="Pfam" id="PF23914"/>
    </source>
</evidence>
<evidence type="ECO:0000256" key="2">
    <source>
        <dbReference type="ARBA" id="ARBA00022737"/>
    </source>
</evidence>
<keyword evidence="5" id="KW-1133">Transmembrane helix</keyword>
<protein>
    <submittedName>
        <fullName evidence="7">Cytochrome c-type biogenesis protein CcmH</fullName>
    </submittedName>
</protein>
<dbReference type="Pfam" id="PF23914">
    <property type="entry name" value="TPR_CcmH_CycH"/>
    <property type="match status" value="1"/>
</dbReference>
<dbReference type="InterPro" id="IPR011990">
    <property type="entry name" value="TPR-like_helical_dom_sf"/>
</dbReference>
<gene>
    <name evidence="7" type="ORF">J3R73_004333</name>
</gene>
<evidence type="ECO:0000256" key="4">
    <source>
        <dbReference type="ARBA" id="ARBA00022803"/>
    </source>
</evidence>
<dbReference type="EMBL" id="JAUSVK010000001">
    <property type="protein sequence ID" value="MDQ0394541.1"/>
    <property type="molecule type" value="Genomic_DNA"/>
</dbReference>
<dbReference type="Proteomes" id="UP001237448">
    <property type="component" value="Unassembled WGS sequence"/>
</dbReference>
<keyword evidence="2" id="KW-0677">Repeat</keyword>
<evidence type="ECO:0000313" key="7">
    <source>
        <dbReference type="EMBL" id="MDQ0394541.1"/>
    </source>
</evidence>
<keyword evidence="8" id="KW-1185">Reference proteome</keyword>
<comment type="caution">
    <text evidence="7">The sequence shown here is derived from an EMBL/GenBank/DDBJ whole genome shotgun (WGS) entry which is preliminary data.</text>
</comment>
<dbReference type="PANTHER" id="PTHR47870:SF1">
    <property type="entry name" value="CYTOCHROME C-TYPE BIOGENESIS PROTEIN CCMH"/>
    <property type="match status" value="1"/>
</dbReference>
<evidence type="ECO:0000256" key="5">
    <source>
        <dbReference type="SAM" id="Phobius"/>
    </source>
</evidence>
<dbReference type="InterPro" id="IPR056413">
    <property type="entry name" value="TPR_CcmH_CycH"/>
</dbReference>
<dbReference type="RefSeq" id="WP_307431794.1">
    <property type="nucleotide sequence ID" value="NZ_JAUSVK010000001.1"/>
</dbReference>
<dbReference type="SUPFAM" id="SSF48452">
    <property type="entry name" value="TPR-like"/>
    <property type="match status" value="1"/>
</dbReference>
<evidence type="ECO:0000256" key="1">
    <source>
        <dbReference type="ARBA" id="ARBA00004196"/>
    </source>
</evidence>
<dbReference type="InterPro" id="IPR051263">
    <property type="entry name" value="C-type_cytochrome_biogenesis"/>
</dbReference>
<keyword evidence="3" id="KW-0201">Cytochrome c-type biogenesis</keyword>
<proteinExistence type="predicted"/>
<evidence type="ECO:0000256" key="3">
    <source>
        <dbReference type="ARBA" id="ARBA00022748"/>
    </source>
</evidence>
<evidence type="ECO:0000313" key="8">
    <source>
        <dbReference type="Proteomes" id="UP001237448"/>
    </source>
</evidence>
<dbReference type="InterPro" id="IPR017560">
    <property type="entry name" value="Cyt_c_biogenesis_CcmI"/>
</dbReference>
<organism evidence="7 8">
    <name type="scientific">Labrys monachus</name>
    <dbReference type="NCBI Taxonomy" id="217067"/>
    <lineage>
        <taxon>Bacteria</taxon>
        <taxon>Pseudomonadati</taxon>
        <taxon>Pseudomonadota</taxon>
        <taxon>Alphaproteobacteria</taxon>
        <taxon>Hyphomicrobiales</taxon>
        <taxon>Xanthobacteraceae</taxon>
        <taxon>Labrys</taxon>
    </lineage>
</organism>
<name>A0ABU0FIU7_9HYPH</name>
<keyword evidence="4" id="KW-0802">TPR repeat</keyword>
<feature type="transmembrane region" description="Helical" evidence="5">
    <location>
        <begin position="6"/>
        <end position="23"/>
    </location>
</feature>
<keyword evidence="5" id="KW-0472">Membrane</keyword>
<sequence length="371" mass="38902">MFLWFALAGMTGIAALALLWPLARRDGGVSAQASDIAIYTDQLAEIERDQARGIIAPTEAQAARVEVSRRLIEADAAAKSAPAAGAFSARRHRLASLVILVAVPLGGLGFYLHLGSPALPDQPLTARLAEPVENASLDELVARVEAMLAANPQDGRGWEVLAPIYLKEGRLQDARQAYANALRLLGSTARRESDFGEALVAEAGGMVTDEAKAAFQRAQRLDPGDDRAGYYLGRAREQDGDRAGAVAAWQALLDATPPPGPAAAAFLRKEIARIGGEPQAGTGPSPGDVAAAETMTPADRAKMIQGMVSGLASRLRSQGGTAEEWMRLIKAYNVLGQSDQARTALADARKALAASPDALKALDDLQGALGL</sequence>
<reference evidence="7 8" key="1">
    <citation type="submission" date="2023-07" db="EMBL/GenBank/DDBJ databases">
        <title>Genomic Encyclopedia of Type Strains, Phase IV (KMG-IV): sequencing the most valuable type-strain genomes for metagenomic binning, comparative biology and taxonomic classification.</title>
        <authorList>
            <person name="Goeker M."/>
        </authorList>
    </citation>
    <scope>NUCLEOTIDE SEQUENCE [LARGE SCALE GENOMIC DNA]</scope>
    <source>
        <strain evidence="7 8">DSM 5896</strain>
    </source>
</reference>
<comment type="subcellular location">
    <subcellularLocation>
        <location evidence="1">Cell envelope</location>
    </subcellularLocation>
</comment>
<keyword evidence="5" id="KW-0812">Transmembrane</keyword>
<feature type="domain" description="Cytochrome c-type biogenesis protein H TPR" evidence="6">
    <location>
        <begin position="127"/>
        <end position="258"/>
    </location>
</feature>
<feature type="transmembrane region" description="Helical" evidence="5">
    <location>
        <begin position="94"/>
        <end position="114"/>
    </location>
</feature>
<dbReference type="PANTHER" id="PTHR47870">
    <property type="entry name" value="CYTOCHROME C-TYPE BIOGENESIS PROTEIN CCMH"/>
    <property type="match status" value="1"/>
</dbReference>
<dbReference type="NCBIfam" id="TIGR03142">
    <property type="entry name" value="cytochro_ccmI"/>
    <property type="match status" value="1"/>
</dbReference>
<dbReference type="Gene3D" id="1.25.40.10">
    <property type="entry name" value="Tetratricopeptide repeat domain"/>
    <property type="match status" value="1"/>
</dbReference>